<proteinExistence type="predicted"/>
<dbReference type="EMBL" id="CP136925">
    <property type="protein sequence ID" value="WXA11907.1"/>
    <property type="molecule type" value="Genomic_DNA"/>
</dbReference>
<evidence type="ECO:0000313" key="2">
    <source>
        <dbReference type="EMBL" id="WXA02932.1"/>
    </source>
</evidence>
<sequence>MKIQNLFKNNCNFRRGIITLYDKYYVLLMSKIETLVDTLEAQINKAVNKIEELKQANLSIQQELQLTQKQLQNQKQLAADWEEKYEALKVANTILGSDDSKRETKLKINALIREIDYCIAELSQ</sequence>
<accession>A0AAU6P369</accession>
<dbReference type="RefSeq" id="WP_338730810.1">
    <property type="nucleotide sequence ID" value="NZ_CP136924.1"/>
</dbReference>
<gene>
    <name evidence="3" type="ORF">R3L15_07105</name>
    <name evidence="2" type="ORF">R3L16_00295</name>
</gene>
<name>A0AAU6P369_9FLAO</name>
<dbReference type="Proteomes" id="UP001368318">
    <property type="component" value="Chromosome"/>
</dbReference>
<feature type="coiled-coil region" evidence="1">
    <location>
        <begin position="29"/>
        <end position="91"/>
    </location>
</feature>
<dbReference type="EMBL" id="CP136924">
    <property type="protein sequence ID" value="WXA02932.1"/>
    <property type="molecule type" value="Genomic_DNA"/>
</dbReference>
<evidence type="ECO:0000256" key="1">
    <source>
        <dbReference type="SAM" id="Coils"/>
    </source>
</evidence>
<organism evidence="3">
    <name type="scientific">Mangrovimonas cancribranchiae</name>
    <dbReference type="NCBI Taxonomy" id="3080055"/>
    <lineage>
        <taxon>Bacteria</taxon>
        <taxon>Pseudomonadati</taxon>
        <taxon>Bacteroidota</taxon>
        <taxon>Flavobacteriia</taxon>
        <taxon>Flavobacteriales</taxon>
        <taxon>Flavobacteriaceae</taxon>
        <taxon>Mangrovimonas</taxon>
    </lineage>
</organism>
<reference evidence="3 4" key="1">
    <citation type="submission" date="2023-10" db="EMBL/GenBank/DDBJ databases">
        <title>Culture-based analysis of two novel bacteria associated with mangrove crab gills.</title>
        <authorList>
            <person name="Yang X."/>
            <person name="Garuglieri E."/>
            <person name="Van Goethem M.W."/>
            <person name="Fusi M."/>
            <person name="Marasco R."/>
            <person name="Daffonchio D.G."/>
        </authorList>
    </citation>
    <scope>NUCLEOTIDE SEQUENCE</scope>
    <source>
        <strain evidence="3">UG2-1</strain>
        <strain evidence="2">UG2-2</strain>
        <strain evidence="4">UG2_2</strain>
    </source>
</reference>
<evidence type="ECO:0000313" key="4">
    <source>
        <dbReference type="Proteomes" id="UP001368318"/>
    </source>
</evidence>
<protein>
    <submittedName>
        <fullName evidence="3">Uncharacterized protein</fullName>
    </submittedName>
</protein>
<keyword evidence="1" id="KW-0175">Coiled coil</keyword>
<dbReference type="AlphaFoldDB" id="A0AAU6P369"/>
<dbReference type="KEGG" id="mcaa:R3L15_07105"/>
<keyword evidence="4" id="KW-1185">Reference proteome</keyword>
<evidence type="ECO:0000313" key="3">
    <source>
        <dbReference type="EMBL" id="WXA11907.1"/>
    </source>
</evidence>